<protein>
    <submittedName>
        <fullName evidence="2">Uncharacterized protein</fullName>
    </submittedName>
</protein>
<evidence type="ECO:0000313" key="2">
    <source>
        <dbReference type="EMBL" id="PKV75248.1"/>
    </source>
</evidence>
<dbReference type="RefSeq" id="WP_101442504.1">
    <property type="nucleotide sequence ID" value="NZ_PJMU01000001.1"/>
</dbReference>
<dbReference type="EMBL" id="PJMU01000001">
    <property type="protein sequence ID" value="PKV75248.1"/>
    <property type="molecule type" value="Genomic_DNA"/>
</dbReference>
<dbReference type="OrthoDB" id="2449873at2"/>
<dbReference type="Proteomes" id="UP000233782">
    <property type="component" value="Unassembled WGS sequence"/>
</dbReference>
<comment type="caution">
    <text evidence="2">The sequence shown here is derived from an EMBL/GenBank/DDBJ whole genome shotgun (WGS) entry which is preliminary data.</text>
</comment>
<reference evidence="2 3" key="1">
    <citation type="submission" date="2017-12" db="EMBL/GenBank/DDBJ databases">
        <title>Genomic Encyclopedia of Type Strains, Phase III (KMG-III): the genomes of soil and plant-associated and newly described type strains.</title>
        <authorList>
            <person name="Whitman W."/>
        </authorList>
    </citation>
    <scope>NUCLEOTIDE SEQUENCE [LARGE SCALE GENOMIC DNA]</scope>
    <source>
        <strain evidence="2 3">LP43</strain>
    </source>
</reference>
<gene>
    <name evidence="2" type="ORF">BD749_0186</name>
</gene>
<keyword evidence="3" id="KW-1185">Reference proteome</keyword>
<sequence length="203" mass="22554">MLTPSKHYFKSLVTFLFFVTAFLFLGCESESNETPEPLSAELEANAGPGRPNSALHNKTLADIRSATARYHRIEEATAAGYVPFSPCVSHPVLGGMGYHYVNPLLIDGNLDPRHPEALLYEPQKNGRMQLVGVEFIVRADQWSQNTPPMLGGQELDAYINSPANPLPFDNYQLHAWVWKHNPSGMHFPFNPTVSCEFAAEPAE</sequence>
<organism evidence="2 3">
    <name type="scientific">Pontibacter ramchanderi</name>
    <dbReference type="NCBI Taxonomy" id="1179743"/>
    <lineage>
        <taxon>Bacteria</taxon>
        <taxon>Pseudomonadati</taxon>
        <taxon>Bacteroidota</taxon>
        <taxon>Cytophagia</taxon>
        <taxon>Cytophagales</taxon>
        <taxon>Hymenobacteraceae</taxon>
        <taxon>Pontibacter</taxon>
    </lineage>
</organism>
<dbReference type="PROSITE" id="PS51257">
    <property type="entry name" value="PROKAR_LIPOPROTEIN"/>
    <property type="match status" value="1"/>
</dbReference>
<proteinExistence type="predicted"/>
<evidence type="ECO:0000313" key="3">
    <source>
        <dbReference type="Proteomes" id="UP000233782"/>
    </source>
</evidence>
<evidence type="ECO:0000256" key="1">
    <source>
        <dbReference type="SAM" id="MobiDB-lite"/>
    </source>
</evidence>
<feature type="region of interest" description="Disordered" evidence="1">
    <location>
        <begin position="35"/>
        <end position="55"/>
    </location>
</feature>
<name>A0A2N3V0U7_9BACT</name>
<dbReference type="AlphaFoldDB" id="A0A2N3V0U7"/>
<accession>A0A2N3V0U7</accession>